<accession>A0A858BVM2</accession>
<reference evidence="2 3" key="1">
    <citation type="submission" date="2020-02" db="EMBL/GenBank/DDBJ databases">
        <authorList>
            <person name="Kim Y.B."/>
            <person name="Roh S.W."/>
        </authorList>
    </citation>
    <scope>NUCLEOTIDE SEQUENCE [LARGE SCALE GENOMIC DNA]</scope>
    <source>
        <strain evidence="2 3">DSM 103574</strain>
    </source>
</reference>
<dbReference type="RefSeq" id="WP_163065046.1">
    <property type="nucleotide sequence ID" value="NZ_CP048649.1"/>
</dbReference>
<sequence length="62" mass="6658">MADRFSYSLDSEGNPTADGRQGGNLQADLPETSCNTKRGLGINCIVFKYADADNAAEYALQI</sequence>
<evidence type="ECO:0000313" key="3">
    <source>
        <dbReference type="Proteomes" id="UP000466848"/>
    </source>
</evidence>
<name>A0A858BVM2_9FIRM</name>
<gene>
    <name evidence="2" type="ORF">Ami103574_01840</name>
</gene>
<proteinExistence type="predicted"/>
<organism evidence="2 3">
    <name type="scientific">Aminipila butyrica</name>
    <dbReference type="NCBI Taxonomy" id="433296"/>
    <lineage>
        <taxon>Bacteria</taxon>
        <taxon>Bacillati</taxon>
        <taxon>Bacillota</taxon>
        <taxon>Clostridia</taxon>
        <taxon>Peptostreptococcales</taxon>
        <taxon>Anaerovoracaceae</taxon>
        <taxon>Aminipila</taxon>
    </lineage>
</organism>
<feature type="region of interest" description="Disordered" evidence="1">
    <location>
        <begin position="1"/>
        <end position="30"/>
    </location>
</feature>
<dbReference type="KEGG" id="abut:Ami103574_01840"/>
<keyword evidence="3" id="KW-1185">Reference proteome</keyword>
<dbReference type="EMBL" id="CP048649">
    <property type="protein sequence ID" value="QIB68126.1"/>
    <property type="molecule type" value="Genomic_DNA"/>
</dbReference>
<protein>
    <submittedName>
        <fullName evidence="2">Uncharacterized protein</fullName>
    </submittedName>
</protein>
<dbReference type="AlphaFoldDB" id="A0A858BVM2"/>
<dbReference type="Proteomes" id="UP000466848">
    <property type="component" value="Chromosome"/>
</dbReference>
<evidence type="ECO:0000256" key="1">
    <source>
        <dbReference type="SAM" id="MobiDB-lite"/>
    </source>
</evidence>
<evidence type="ECO:0000313" key="2">
    <source>
        <dbReference type="EMBL" id="QIB68126.1"/>
    </source>
</evidence>